<evidence type="ECO:0000256" key="1">
    <source>
        <dbReference type="ARBA" id="ARBA00022679"/>
    </source>
</evidence>
<dbReference type="InterPro" id="IPR013216">
    <property type="entry name" value="Methyltransf_11"/>
</dbReference>
<evidence type="ECO:0000313" key="4">
    <source>
        <dbReference type="Proteomes" id="UP000619260"/>
    </source>
</evidence>
<evidence type="ECO:0000259" key="2">
    <source>
        <dbReference type="Pfam" id="PF08241"/>
    </source>
</evidence>
<evidence type="ECO:0000313" key="3">
    <source>
        <dbReference type="EMBL" id="GIJ49068.1"/>
    </source>
</evidence>
<dbReference type="PANTHER" id="PTHR43861">
    <property type="entry name" value="TRANS-ACONITATE 2-METHYLTRANSFERASE-RELATED"/>
    <property type="match status" value="1"/>
</dbReference>
<dbReference type="RefSeq" id="WP_239153427.1">
    <property type="nucleotide sequence ID" value="NZ_BOPF01000024.1"/>
</dbReference>
<keyword evidence="4" id="KW-1185">Reference proteome</keyword>
<protein>
    <submittedName>
        <fullName evidence="3">Methyltransferase</fullName>
    </submittedName>
</protein>
<accession>A0A8J3YRI7</accession>
<organism evidence="3 4">
    <name type="scientific">Virgisporangium aliadipatigenens</name>
    <dbReference type="NCBI Taxonomy" id="741659"/>
    <lineage>
        <taxon>Bacteria</taxon>
        <taxon>Bacillati</taxon>
        <taxon>Actinomycetota</taxon>
        <taxon>Actinomycetes</taxon>
        <taxon>Micromonosporales</taxon>
        <taxon>Micromonosporaceae</taxon>
        <taxon>Virgisporangium</taxon>
    </lineage>
</organism>
<dbReference type="Gene3D" id="3.40.50.150">
    <property type="entry name" value="Vaccinia Virus protein VP39"/>
    <property type="match status" value="1"/>
</dbReference>
<dbReference type="PANTHER" id="PTHR43861:SF3">
    <property type="entry name" value="PUTATIVE (AFU_ORTHOLOGUE AFUA_2G14390)-RELATED"/>
    <property type="match status" value="1"/>
</dbReference>
<dbReference type="InterPro" id="IPR029063">
    <property type="entry name" value="SAM-dependent_MTases_sf"/>
</dbReference>
<keyword evidence="3" id="KW-0489">Methyltransferase</keyword>
<dbReference type="Proteomes" id="UP000619260">
    <property type="component" value="Unassembled WGS sequence"/>
</dbReference>
<proteinExistence type="predicted"/>
<reference evidence="3" key="1">
    <citation type="submission" date="2021-01" db="EMBL/GenBank/DDBJ databases">
        <title>Whole genome shotgun sequence of Virgisporangium aliadipatigenens NBRC 105644.</title>
        <authorList>
            <person name="Komaki H."/>
            <person name="Tamura T."/>
        </authorList>
    </citation>
    <scope>NUCLEOTIDE SEQUENCE</scope>
    <source>
        <strain evidence="3">NBRC 105644</strain>
    </source>
</reference>
<name>A0A8J3YRI7_9ACTN</name>
<dbReference type="AlphaFoldDB" id="A0A8J3YRI7"/>
<dbReference type="CDD" id="cd02440">
    <property type="entry name" value="AdoMet_MTases"/>
    <property type="match status" value="1"/>
</dbReference>
<sequence length="264" mass="28370">MSRTTYMFDNRTPEAQKQLGFLAGILDAHSFEVLAGLDIAPGSRCLDIGPGAGTVTRWLADAVGDTGRVVALDVEPQHVPAGGVIEVRQGDVRVVDLDPEGFDLIHARLVLMHIPERVEVLRRLVAALRPGGRIVLSEWDCTELDRMLVHATDPAAFDAVTAFQRALIAHGESHGMSPTWAREVPAAMAAAGLPDVEATVFNKLWAGGEPGCLLHASNSHQREAALLAQGATTEQLETLRAAMVDPATLAWSYLMYTTVGRRPA</sequence>
<dbReference type="SUPFAM" id="SSF53335">
    <property type="entry name" value="S-adenosyl-L-methionine-dependent methyltransferases"/>
    <property type="match status" value="1"/>
</dbReference>
<gene>
    <name evidence="3" type="ORF">Val02_59540</name>
</gene>
<feature type="domain" description="Methyltransferase type 11" evidence="2">
    <location>
        <begin position="46"/>
        <end position="136"/>
    </location>
</feature>
<keyword evidence="1" id="KW-0808">Transferase</keyword>
<dbReference type="EMBL" id="BOPF01000024">
    <property type="protein sequence ID" value="GIJ49068.1"/>
    <property type="molecule type" value="Genomic_DNA"/>
</dbReference>
<dbReference type="GO" id="GO:0032259">
    <property type="term" value="P:methylation"/>
    <property type="evidence" value="ECO:0007669"/>
    <property type="project" value="UniProtKB-KW"/>
</dbReference>
<comment type="caution">
    <text evidence="3">The sequence shown here is derived from an EMBL/GenBank/DDBJ whole genome shotgun (WGS) entry which is preliminary data.</text>
</comment>
<dbReference type="GO" id="GO:0008757">
    <property type="term" value="F:S-adenosylmethionine-dependent methyltransferase activity"/>
    <property type="evidence" value="ECO:0007669"/>
    <property type="project" value="InterPro"/>
</dbReference>
<dbReference type="Pfam" id="PF08241">
    <property type="entry name" value="Methyltransf_11"/>
    <property type="match status" value="1"/>
</dbReference>